<feature type="domain" description="CAP-Gly" evidence="13">
    <location>
        <begin position="1705"/>
        <end position="1746"/>
    </location>
</feature>
<evidence type="ECO:0000256" key="9">
    <source>
        <dbReference type="PROSITE-ProRule" id="PRU00283"/>
    </source>
</evidence>
<feature type="region of interest" description="Disordered" evidence="11">
    <location>
        <begin position="1595"/>
        <end position="1682"/>
    </location>
</feature>
<evidence type="ECO:0000256" key="11">
    <source>
        <dbReference type="SAM" id="MobiDB-lite"/>
    </source>
</evidence>
<dbReference type="Gene3D" id="2.60.200.20">
    <property type="match status" value="1"/>
</dbReference>
<dbReference type="PANTHER" id="PTHR47117">
    <property type="entry name" value="STAR-RELATED LIPID TRANSFER PROTEIN 9"/>
    <property type="match status" value="1"/>
</dbReference>
<dbReference type="PRINTS" id="PR00380">
    <property type="entry name" value="KINESINHEAVY"/>
</dbReference>
<evidence type="ECO:0000256" key="2">
    <source>
        <dbReference type="ARBA" id="ARBA00022490"/>
    </source>
</evidence>
<dbReference type="SUPFAM" id="SSF52540">
    <property type="entry name" value="P-loop containing nucleoside triphosphate hydrolases"/>
    <property type="match status" value="1"/>
</dbReference>
<dbReference type="InterPro" id="IPR027417">
    <property type="entry name" value="P-loop_NTPase"/>
</dbReference>
<dbReference type="Proteomes" id="UP000265180">
    <property type="component" value="Chromosome 16"/>
</dbReference>
<dbReference type="Gene3D" id="6.10.250.2520">
    <property type="match status" value="1"/>
</dbReference>
<evidence type="ECO:0000256" key="6">
    <source>
        <dbReference type="ARBA" id="ARBA00023054"/>
    </source>
</evidence>
<dbReference type="InterPro" id="IPR000253">
    <property type="entry name" value="FHA_dom"/>
</dbReference>
<dbReference type="SMART" id="SM00129">
    <property type="entry name" value="KISc"/>
    <property type="match status" value="1"/>
</dbReference>
<dbReference type="InterPro" id="IPR001752">
    <property type="entry name" value="Kinesin_motor_dom"/>
</dbReference>
<feature type="region of interest" description="Disordered" evidence="11">
    <location>
        <begin position="1337"/>
        <end position="1380"/>
    </location>
</feature>
<organism evidence="14 15">
    <name type="scientific">Oryzias latipes</name>
    <name type="common">Japanese rice fish</name>
    <name type="synonym">Japanese killifish</name>
    <dbReference type="NCBI Taxonomy" id="8090"/>
    <lineage>
        <taxon>Eukaryota</taxon>
        <taxon>Metazoa</taxon>
        <taxon>Chordata</taxon>
        <taxon>Craniata</taxon>
        <taxon>Vertebrata</taxon>
        <taxon>Euteleostomi</taxon>
        <taxon>Actinopterygii</taxon>
        <taxon>Neopterygii</taxon>
        <taxon>Teleostei</taxon>
        <taxon>Neoteleostei</taxon>
        <taxon>Acanthomorphata</taxon>
        <taxon>Ovalentaria</taxon>
        <taxon>Atherinomorphae</taxon>
        <taxon>Beloniformes</taxon>
        <taxon>Adrianichthyidae</taxon>
        <taxon>Oryziinae</taxon>
        <taxon>Oryzias</taxon>
    </lineage>
</organism>
<dbReference type="Pfam" id="PF12473">
    <property type="entry name" value="DUF3694"/>
    <property type="match status" value="1"/>
</dbReference>
<feature type="coiled-coil region" evidence="10">
    <location>
        <begin position="542"/>
        <end position="569"/>
    </location>
</feature>
<dbReference type="PROSITE" id="PS00411">
    <property type="entry name" value="KINESIN_MOTOR_1"/>
    <property type="match status" value="1"/>
</dbReference>
<dbReference type="FunFam" id="2.60.200.20:FF:000002">
    <property type="entry name" value="Kinesin family member 13A"/>
    <property type="match status" value="1"/>
</dbReference>
<dbReference type="SUPFAM" id="SSF74924">
    <property type="entry name" value="Cap-Gly domain"/>
    <property type="match status" value="1"/>
</dbReference>
<dbReference type="SUPFAM" id="SSF49879">
    <property type="entry name" value="SMAD/FHA domain"/>
    <property type="match status" value="1"/>
</dbReference>
<dbReference type="GO" id="GO:0008017">
    <property type="term" value="F:microtubule binding"/>
    <property type="evidence" value="ECO:0007669"/>
    <property type="project" value="InterPro"/>
</dbReference>
<dbReference type="SMART" id="SM01052">
    <property type="entry name" value="CAP_GLY"/>
    <property type="match status" value="1"/>
</dbReference>
<evidence type="ECO:0000259" key="13">
    <source>
        <dbReference type="PROSITE" id="PS50245"/>
    </source>
</evidence>
<evidence type="ECO:0000256" key="1">
    <source>
        <dbReference type="ARBA" id="ARBA00004245"/>
    </source>
</evidence>
<sequence>MDESNIPKYAQEVVYKCLGEGILENAFQGYNACIFAYGQTSGKSFSMMGNGEHPGLIPRLCCCLFERVHKEANESHTFKVEVSYMEIYNEKVRDLLDPKSRQSLKVREHKVLGPYVDGLSQLAVTNFEDIEVLMSEGNKSRTVAATNMNEESSRSHAVFSIIVTQTLFDLQSGNSGEKVSKMSLVDLAGSERVSKTGAAGERLKEGSNINSLTTLGCVISALADQSSGKGKPKFVPYRDSVLTWLLKDNLGGNSKTAMIATVSPAADNYEETLSTLRYADRAKRIVNHAVVNEDPNARIIRELREEVEKLRVQLSQAESMKAPELKDRLEESEKLIQEMTVTWEEKLRKTEEIATQERQKQLESMGISLETSGIKVGEDKCFLVNLNADPALNELLVYYLKQEHTRVGADTSQDIQLFGIGIQPEHCILDLCPDGDVTLTSIGNATCVNGAIIDSSVHLWHGDRILWGNNHFFINLPRRKRRDRLKELERASPRESFVEADVETASEASSEQDYSYEFAQMEVMMKTLGHNPMQNVAQVLEKQYLEEKRMALEEQRLMYERELESLRQQLSPEKTPQHQHHRSSSERLTFPTHTPHGKMPVWTEEDELFRQSLSRLREQVVKANTLVREANFLAEEMNKLTDYQVTLQIPAANLSANRKRGAMVSEPAIQVRRKGKGTQVWTIEKLENKLIDMRDHYRDWKEGTEERDPFYEAHENHNLIGVANIFLECLFHDVKLQYAVPIISQQGEVAGRLHAELMRVSGAVPERLSGGDDSSENSSESSCYEVMDTNGEIVVMAKRLACRVRIREATGLPLNLSNFVFCQYTFWDYGKPIVVPPMVSPDRPSPLSPDAQFTVQFDHCKDYVVPVTDEFLEFISDGALAIEVWGHRCAGKGRPLWELDALEAKTRTLRDWSEVSRRIELWASIQELNEQGEYTSVELQPAKDISTGGVFQLRQGHSRRLQVCVKPVQNSGTLPLLVEAVLSVSIGCVTARCTKLQRPLDSYQEEDLNCIRERWSDALIKRREYLDEQIKKIINKHEKSEEDMEREARLVEQWVGLTEERNAVLVPTPGSGIPGAPADNPAAGMEAHIPVLFLDLNDNLTVNEQLTGPHAAGVNSILPKEHGSQFFYLPIIRHSDEEQVLAVCSWDSSIHDSVHLNRVTSPNERIYLIIKATVQLSHPASMELVLRKRIAVNIYNKQSFTQSLKRRMSLRNMLYSCGVTYEIVSNIPKASEEPEERETLALMAARADSEETQDGETYIEKYTRGVLEVENILSLERLRQAVTVKEALAARGRHLRRSISTPNVQHSPTIFSVSPFKVLSPQPPKFLKSLLPVKEENKTKKAQEVRPLLGQEQDSDEEEPNMEVTRNLNPGSQDRSNFQPYIPEDFANFENYNATLDNQESAGSDPKCSQCGGGEVSRSPTTSSCTSGYFSHSASNATLSDVPFSASESSDRLSCTSRESHDPPSCPAGRSYLQARSISGGSEAQQLPSSAPQLGPSPSEPVNIPNCTDPLPQNCVLSTSQEFTDFKGADDGFGEGELSHFTQEWQKKGSQFSEKHQERTDMELCHTDVKPCSDVANETSVEDKAMCKRSFPEDNASVSVLSPDSSVKAPSPRAPLLGPASSALSASAPSSARAPRAGGEPPIQEPAQGDLPHGSPCPSPNPSSAEPSGDSSGDEGTPVAQLPDWMAPGEQVWVGKRRGTVHYVGGVEFAKGIWIGVKLDLAVKHNGTVQGRVYFRCPAGHGVFVKPSRLTKGPPSMETDTQTLIR</sequence>
<dbReference type="Pfam" id="PF16183">
    <property type="entry name" value="Kinesin_assoc"/>
    <property type="match status" value="1"/>
</dbReference>
<keyword evidence="7" id="KW-0505">Motor protein</keyword>
<dbReference type="InterPro" id="IPR036859">
    <property type="entry name" value="CAP-Gly_dom_sf"/>
</dbReference>
<feature type="coiled-coil region" evidence="10">
    <location>
        <begin position="300"/>
        <end position="342"/>
    </location>
</feature>
<feature type="domain" description="Kinesin motor" evidence="12">
    <location>
        <begin position="1"/>
        <end position="285"/>
    </location>
</feature>
<protein>
    <submittedName>
        <fullName evidence="14">Kinesin family member 13A</fullName>
    </submittedName>
</protein>
<feature type="region of interest" description="Disordered" evidence="11">
    <location>
        <begin position="1442"/>
        <end position="1508"/>
    </location>
</feature>
<dbReference type="Gene3D" id="2.30.30.190">
    <property type="entry name" value="CAP Gly-rich-like domain"/>
    <property type="match status" value="1"/>
</dbReference>
<dbReference type="GO" id="GO:0003777">
    <property type="term" value="F:microtubule motor activity"/>
    <property type="evidence" value="ECO:0007669"/>
    <property type="project" value="InterPro"/>
</dbReference>
<proteinExistence type="inferred from homology"/>
<name>A0A3P9MB44_ORYLA</name>
<dbReference type="InterPro" id="IPR032405">
    <property type="entry name" value="Kinesin_assoc"/>
</dbReference>
<evidence type="ECO:0000256" key="3">
    <source>
        <dbReference type="ARBA" id="ARBA00022701"/>
    </source>
</evidence>
<dbReference type="InterPro" id="IPR008984">
    <property type="entry name" value="SMAD_FHA_dom_sf"/>
</dbReference>
<dbReference type="InterPro" id="IPR019821">
    <property type="entry name" value="Kinesin_motor_CS"/>
</dbReference>
<evidence type="ECO:0000256" key="4">
    <source>
        <dbReference type="ARBA" id="ARBA00022741"/>
    </source>
</evidence>
<evidence type="ECO:0000256" key="10">
    <source>
        <dbReference type="SAM" id="Coils"/>
    </source>
</evidence>
<keyword evidence="4" id="KW-0547">Nucleotide-binding</keyword>
<dbReference type="GO" id="GO:0007018">
    <property type="term" value="P:microtubule-based movement"/>
    <property type="evidence" value="ECO:0007669"/>
    <property type="project" value="InterPro"/>
</dbReference>
<reference evidence="14" key="3">
    <citation type="submission" date="2025-08" db="UniProtKB">
        <authorList>
            <consortium name="Ensembl"/>
        </authorList>
    </citation>
    <scope>IDENTIFICATION</scope>
    <source>
        <strain evidence="14">HNI</strain>
    </source>
</reference>
<feature type="compositionally biased region" description="Polar residues" evidence="11">
    <location>
        <begin position="1596"/>
        <end position="1605"/>
    </location>
</feature>
<evidence type="ECO:0000256" key="7">
    <source>
        <dbReference type="ARBA" id="ARBA00023175"/>
    </source>
</evidence>
<dbReference type="Pfam" id="PF12423">
    <property type="entry name" value="KIF1B"/>
    <property type="match status" value="1"/>
</dbReference>
<keyword evidence="6 10" id="KW-0175">Coiled coil</keyword>
<dbReference type="GO" id="GO:0005874">
    <property type="term" value="C:microtubule"/>
    <property type="evidence" value="ECO:0007669"/>
    <property type="project" value="UniProtKB-KW"/>
</dbReference>
<keyword evidence="8" id="KW-0206">Cytoskeleton</keyword>
<dbReference type="InterPro" id="IPR000938">
    <property type="entry name" value="CAP-Gly_domain"/>
</dbReference>
<feature type="region of interest" description="Disordered" evidence="11">
    <location>
        <begin position="570"/>
        <end position="599"/>
    </location>
</feature>
<evidence type="ECO:0000259" key="12">
    <source>
        <dbReference type="PROSITE" id="PS50067"/>
    </source>
</evidence>
<feature type="compositionally biased region" description="Polar residues" evidence="11">
    <location>
        <begin position="1662"/>
        <end position="1671"/>
    </location>
</feature>
<dbReference type="Pfam" id="PF01302">
    <property type="entry name" value="CAP_GLY"/>
    <property type="match status" value="1"/>
</dbReference>
<dbReference type="InterPro" id="IPR022164">
    <property type="entry name" value="Kinesin-like"/>
</dbReference>
<dbReference type="PROSITE" id="PS50245">
    <property type="entry name" value="CAP_GLY_2"/>
    <property type="match status" value="1"/>
</dbReference>
<dbReference type="Ensembl" id="ENSORLT00020020978.1">
    <property type="protein sequence ID" value="ENSORLP00020030148.1"/>
    <property type="gene ID" value="ENSORLG00020014515.1"/>
</dbReference>
<reference evidence="14" key="4">
    <citation type="submission" date="2025-09" db="UniProtKB">
        <authorList>
            <consortium name="Ensembl"/>
        </authorList>
    </citation>
    <scope>IDENTIFICATION</scope>
    <source>
        <strain evidence="14">HNI</strain>
    </source>
</reference>
<comment type="similarity">
    <text evidence="9">Belongs to the TRAFAC class myosin-kinesin ATPase superfamily. Kinesin family.</text>
</comment>
<evidence type="ECO:0000256" key="5">
    <source>
        <dbReference type="ARBA" id="ARBA00022840"/>
    </source>
</evidence>
<dbReference type="GO" id="GO:0005524">
    <property type="term" value="F:ATP binding"/>
    <property type="evidence" value="ECO:0007669"/>
    <property type="project" value="UniProtKB-KW"/>
</dbReference>
<evidence type="ECO:0000313" key="14">
    <source>
        <dbReference type="Ensembl" id="ENSORLP00020030148.1"/>
    </source>
</evidence>
<feature type="region of interest" description="Disordered" evidence="11">
    <location>
        <begin position="1397"/>
        <end position="1417"/>
    </location>
</feature>
<keyword evidence="5" id="KW-0067">ATP-binding</keyword>
<dbReference type="Gene3D" id="3.40.850.10">
    <property type="entry name" value="Kinesin motor domain"/>
    <property type="match status" value="1"/>
</dbReference>
<feature type="compositionally biased region" description="Low complexity" evidence="11">
    <location>
        <begin position="1609"/>
        <end position="1639"/>
    </location>
</feature>
<dbReference type="FunFam" id="2.30.30.190:FF:000015">
    <property type="entry name" value="Kinesin family member 13A"/>
    <property type="match status" value="1"/>
</dbReference>
<reference evidence="14 15" key="2">
    <citation type="submission" date="2017-04" db="EMBL/GenBank/DDBJ databases">
        <title>CpG methylation of centromeres and impact of large insertions on vertebrate speciation.</title>
        <authorList>
            <person name="Ichikawa K."/>
            <person name="Yoshimura J."/>
            <person name="Morishita S."/>
        </authorList>
    </citation>
    <scope>NUCLEOTIDE SEQUENCE</scope>
    <source>
        <strain evidence="14 15">HNI</strain>
    </source>
</reference>
<dbReference type="InterPro" id="IPR036961">
    <property type="entry name" value="Kinesin_motor_dom_sf"/>
</dbReference>
<feature type="compositionally biased region" description="Polar residues" evidence="11">
    <location>
        <begin position="1474"/>
        <end position="1492"/>
    </location>
</feature>
<feature type="compositionally biased region" description="Polar residues" evidence="11">
    <location>
        <begin position="1446"/>
        <end position="1457"/>
    </location>
</feature>
<keyword evidence="3" id="KW-0493">Microtubule</keyword>
<dbReference type="Pfam" id="PF00498">
    <property type="entry name" value="FHA"/>
    <property type="match status" value="1"/>
</dbReference>
<keyword evidence="2" id="KW-0963">Cytoplasm</keyword>
<comment type="subcellular location">
    <subcellularLocation>
        <location evidence="1">Cytoplasm</location>
        <location evidence="1">Cytoskeleton</location>
    </subcellularLocation>
</comment>
<evidence type="ECO:0000313" key="15">
    <source>
        <dbReference type="Proteomes" id="UP000265180"/>
    </source>
</evidence>
<reference key="1">
    <citation type="journal article" date="2007" name="Nature">
        <title>The medaka draft genome and insights into vertebrate genome evolution.</title>
        <authorList>
            <person name="Kasahara M."/>
            <person name="Naruse K."/>
            <person name="Sasaki S."/>
            <person name="Nakatani Y."/>
            <person name="Qu W."/>
            <person name="Ahsan B."/>
            <person name="Yamada T."/>
            <person name="Nagayasu Y."/>
            <person name="Doi K."/>
            <person name="Kasai Y."/>
            <person name="Jindo T."/>
            <person name="Kobayashi D."/>
            <person name="Shimada A."/>
            <person name="Toyoda A."/>
            <person name="Kuroki Y."/>
            <person name="Fujiyama A."/>
            <person name="Sasaki T."/>
            <person name="Shimizu A."/>
            <person name="Asakawa S."/>
            <person name="Shimizu N."/>
            <person name="Hashimoto S."/>
            <person name="Yang J."/>
            <person name="Lee Y."/>
            <person name="Matsushima K."/>
            <person name="Sugano S."/>
            <person name="Sakaizumi M."/>
            <person name="Narita T."/>
            <person name="Ohishi K."/>
            <person name="Haga S."/>
            <person name="Ohta F."/>
            <person name="Nomoto H."/>
            <person name="Nogata K."/>
            <person name="Morishita T."/>
            <person name="Endo T."/>
            <person name="Shin-I T."/>
            <person name="Takeda H."/>
            <person name="Morishita S."/>
            <person name="Kohara Y."/>
        </authorList>
    </citation>
    <scope>NUCLEOTIDE SEQUENCE [LARGE SCALE GENOMIC DNA]</scope>
    <source>
        <strain>Hd-rR</strain>
    </source>
</reference>
<evidence type="ECO:0000256" key="8">
    <source>
        <dbReference type="ARBA" id="ARBA00023212"/>
    </source>
</evidence>
<comment type="caution">
    <text evidence="9">Lacks conserved residue(s) required for the propagation of feature annotation.</text>
</comment>
<dbReference type="PROSITE" id="PS50067">
    <property type="entry name" value="KINESIN_MOTOR_2"/>
    <property type="match status" value="1"/>
</dbReference>
<dbReference type="Pfam" id="PF00225">
    <property type="entry name" value="Kinesin"/>
    <property type="match status" value="1"/>
</dbReference>
<accession>A0A3P9MB44</accession>
<feature type="compositionally biased region" description="Polar residues" evidence="11">
    <location>
        <begin position="1364"/>
        <end position="1379"/>
    </location>
</feature>
<dbReference type="FunFam" id="3.40.850.10:FF:000167">
    <property type="entry name" value="Uncharacterized protein"/>
    <property type="match status" value="1"/>
</dbReference>
<dbReference type="InterPro" id="IPR022140">
    <property type="entry name" value="Kinesin-like_KIF1-typ"/>
</dbReference>